<gene>
    <name evidence="1" type="ORF">EYC84_003350</name>
</gene>
<name>A0A5M9K1H5_MONFR</name>
<comment type="caution">
    <text evidence="1">The sequence shown here is derived from an EMBL/GenBank/DDBJ whole genome shotgun (WGS) entry which is preliminary data.</text>
</comment>
<evidence type="ECO:0000313" key="1">
    <source>
        <dbReference type="EMBL" id="KAA8572765.1"/>
    </source>
</evidence>
<organism evidence="1 2">
    <name type="scientific">Monilinia fructicola</name>
    <name type="common">Brown rot fungus</name>
    <name type="synonym">Ciboria fructicola</name>
    <dbReference type="NCBI Taxonomy" id="38448"/>
    <lineage>
        <taxon>Eukaryota</taxon>
        <taxon>Fungi</taxon>
        <taxon>Dikarya</taxon>
        <taxon>Ascomycota</taxon>
        <taxon>Pezizomycotina</taxon>
        <taxon>Leotiomycetes</taxon>
        <taxon>Helotiales</taxon>
        <taxon>Sclerotiniaceae</taxon>
        <taxon>Monilinia</taxon>
    </lineage>
</organism>
<reference evidence="1 2" key="1">
    <citation type="submission" date="2019-06" db="EMBL/GenBank/DDBJ databases">
        <title>Genome Sequence of the Brown Rot Fungal Pathogen Monilinia fructicola.</title>
        <authorList>
            <person name="De Miccolis Angelini R.M."/>
            <person name="Landi L."/>
            <person name="Abate D."/>
            <person name="Pollastro S."/>
            <person name="Romanazzi G."/>
            <person name="Faretra F."/>
        </authorList>
    </citation>
    <scope>NUCLEOTIDE SEQUENCE [LARGE SCALE GENOMIC DNA]</scope>
    <source>
        <strain evidence="1 2">Mfrc123</strain>
    </source>
</reference>
<evidence type="ECO:0000313" key="2">
    <source>
        <dbReference type="Proteomes" id="UP000322873"/>
    </source>
</evidence>
<dbReference type="EMBL" id="VICG01000004">
    <property type="protein sequence ID" value="KAA8572765.1"/>
    <property type="molecule type" value="Genomic_DNA"/>
</dbReference>
<keyword evidence="2" id="KW-1185">Reference proteome</keyword>
<dbReference type="AlphaFoldDB" id="A0A5M9K1H5"/>
<accession>A0A5M9K1H5</accession>
<dbReference type="Proteomes" id="UP000322873">
    <property type="component" value="Unassembled WGS sequence"/>
</dbReference>
<proteinExistence type="predicted"/>
<sequence length="193" mass="22826">MRSDPLSHSHPWFHFESEGYQSQAFLFQRLGLHLVFEYTFNLGQLFPNELNISLLDSKILTLVLARKSRILLRKGKRKLLYIPASNLDRQKKIFTYIVCNSPIYHLHSHQKLRHSSFYRHLNVLNTLNYRYILQQPLIKRIDKSKPGTFNQLIFTGVNQVGKYHNSSFKECIYIHTHPTDHTTSTKTKRNKTD</sequence>
<protein>
    <submittedName>
        <fullName evidence="1">Uncharacterized protein</fullName>
    </submittedName>
</protein>